<dbReference type="GO" id="GO:0016020">
    <property type="term" value="C:membrane"/>
    <property type="evidence" value="ECO:0007669"/>
    <property type="project" value="TreeGrafter"/>
</dbReference>
<protein>
    <recommendedName>
        <fullName evidence="4">TRP C-terminal domain-containing protein</fullName>
    </recommendedName>
</protein>
<feature type="transmembrane region" description="Helical" evidence="2">
    <location>
        <begin position="499"/>
        <end position="518"/>
    </location>
</feature>
<feature type="chain" id="PRO_5019337208" description="TRP C-terminal domain-containing protein" evidence="3">
    <location>
        <begin position="23"/>
        <end position="1126"/>
    </location>
</feature>
<dbReference type="InParanoid" id="A0A409VQM7"/>
<feature type="region of interest" description="Disordered" evidence="1">
    <location>
        <begin position="965"/>
        <end position="1126"/>
    </location>
</feature>
<keyword evidence="6" id="KW-1185">Reference proteome</keyword>
<feature type="region of interest" description="Disordered" evidence="1">
    <location>
        <begin position="732"/>
        <end position="810"/>
    </location>
</feature>
<feature type="compositionally biased region" description="Polar residues" evidence="1">
    <location>
        <begin position="1074"/>
        <end position="1083"/>
    </location>
</feature>
<sequence>MRTHLPTALLSLLLLLLPSVAADPATIPFQDCFDSSESVDQKFNVSTVYAQVLQNADFGNYLNLTVVGTSPQDIIGVTNDSTSLSTLFTTTNVLTLNAWSNSTYLCQNMRPPSPLPPINSSDGSYCPITSGPFAFASTIPWGKNRELTTLITRLRAVDPFGKELVCLDVFTTPLAPRQNSPYGKAIIIFWSTVALAIAYWLVVGLARIVSAWGRGITRPGRGIWSRAQSAGFILASAISGERLANSPALMRFCTPSMRDVIFHTQWCAVLAMVAVEWPQFVYPLLSQTAWSTLSYNISLTHSSELNHWNALNSTPFSPPSDFADQFADPTSPLYINETAPNVLFSLPSDTPPGIASFAYTVGLRPQDLFPTCLILFLGIIAGTIIISVAIWGLDYSITVLGDAAHSQGHSSRLGRTRSPGFGSRDLGETPASPAMDENKSLTGSNLGTPNTNKFPGARFALPLTGSGVSSERGINLHRSWWRLRPDIGTFHGSVLHGNLVRILVLFHLPVTVFSSYQMTLPKSQVGVSSVVLAALSFVVFSILIPAHLVIRVTFTTTNKLYDETRTLLSLGPLYNHYRHGSQLFAVLFFATNIAFGVTIGAGQKSGTAQAIIILVVEVISALVTSVWLPWGSGASMGLISFLFCVARIVIAVLLVILTPAISIGPGPGGWVAYGILIILALVYLALLLMLLVKIIEGVVRICGGVGFDRSRHTVDSGLLGVFGLLGCCGPRKRNSRRRRSNRNKSSNLAPSQIQTRDSDLSSYMPPIGGIQPLSSNGTATPPRFLNNDSRKGSAHSQPPSVLKPEQANKPYKEELLDSEDEGYIMGAWQPFPRQGYSALADGGRQQQKPASSSVASTPTAAPTTGFSRIGGGRAHIDSPYAITTGSTHTFPSIGQQSQAPQNVNQSSSALVSSPLFFDHNDDEEVPLALSNVDVGANGLPSGAMQPAHIRTKSQTAIVEDFLPKGASSSSMSQQFQQHQPQPSSSSSYNRQTHVSQDTYLRPPEAMAATKFTLGGGDEEDSGDEQDRQKKKKPWYHIRRNRPHSVEGRTSTAASTTDLGKNVDPELGGIGTGGNNETPSQPQRSFVVIRKPAASMGRLNQASSSSANDSNRASATYPSASERPPTR</sequence>
<dbReference type="PANTHER" id="PTHR31145">
    <property type="entry name" value="INTEGRAL MEMBRANE PROTEIN (AFU_ORTHOLOGUE AFUA_7G01610)"/>
    <property type="match status" value="1"/>
</dbReference>
<feature type="transmembrane region" description="Helical" evidence="2">
    <location>
        <begin position="580"/>
        <end position="599"/>
    </location>
</feature>
<dbReference type="AlphaFoldDB" id="A0A409VQM7"/>
<keyword evidence="2" id="KW-0812">Transmembrane</keyword>
<evidence type="ECO:0000256" key="1">
    <source>
        <dbReference type="SAM" id="MobiDB-lite"/>
    </source>
</evidence>
<feature type="transmembrane region" description="Helical" evidence="2">
    <location>
        <begin position="530"/>
        <end position="550"/>
    </location>
</feature>
<feature type="compositionally biased region" description="Low complexity" evidence="1">
    <location>
        <begin position="967"/>
        <end position="987"/>
    </location>
</feature>
<feature type="compositionally biased region" description="Low complexity" evidence="1">
    <location>
        <begin position="849"/>
        <end position="864"/>
    </location>
</feature>
<dbReference type="Pfam" id="PF06011">
    <property type="entry name" value="TRP"/>
    <property type="match status" value="1"/>
</dbReference>
<evidence type="ECO:0000259" key="4">
    <source>
        <dbReference type="Pfam" id="PF06011"/>
    </source>
</evidence>
<feature type="compositionally biased region" description="Low complexity" evidence="1">
    <location>
        <begin position="1101"/>
        <end position="1114"/>
    </location>
</feature>
<dbReference type="InterPro" id="IPR040241">
    <property type="entry name" value="TRP_Flc/Pkd2-like"/>
</dbReference>
<feature type="compositionally biased region" description="Polar residues" evidence="1">
    <location>
        <begin position="988"/>
        <end position="998"/>
    </location>
</feature>
<keyword evidence="2" id="KW-1133">Transmembrane helix</keyword>
<keyword evidence="3" id="KW-0732">Signal</keyword>
<evidence type="ECO:0000256" key="2">
    <source>
        <dbReference type="SAM" id="Phobius"/>
    </source>
</evidence>
<feature type="compositionally biased region" description="Polar residues" evidence="1">
    <location>
        <begin position="881"/>
        <end position="906"/>
    </location>
</feature>
<accession>A0A409VQM7</accession>
<evidence type="ECO:0000313" key="5">
    <source>
        <dbReference type="EMBL" id="PPQ68590.1"/>
    </source>
</evidence>
<dbReference type="OrthoDB" id="5312224at2759"/>
<feature type="transmembrane region" description="Helical" evidence="2">
    <location>
        <begin position="636"/>
        <end position="658"/>
    </location>
</feature>
<feature type="compositionally biased region" description="Basic residues" evidence="1">
    <location>
        <begin position="1028"/>
        <end position="1042"/>
    </location>
</feature>
<feature type="domain" description="TRP C-terminal" evidence="4">
    <location>
        <begin position="493"/>
        <end position="695"/>
    </location>
</feature>
<feature type="compositionally biased region" description="Polar residues" evidence="1">
    <location>
        <begin position="440"/>
        <end position="450"/>
    </location>
</feature>
<dbReference type="Proteomes" id="UP000284706">
    <property type="component" value="Unassembled WGS sequence"/>
</dbReference>
<dbReference type="InterPro" id="IPR010308">
    <property type="entry name" value="TRP_C"/>
</dbReference>
<feature type="compositionally biased region" description="Basic residues" evidence="1">
    <location>
        <begin position="732"/>
        <end position="742"/>
    </location>
</feature>
<dbReference type="EMBL" id="NHYE01005592">
    <property type="protein sequence ID" value="PPQ68590.1"/>
    <property type="molecule type" value="Genomic_DNA"/>
</dbReference>
<keyword evidence="2" id="KW-0472">Membrane</keyword>
<dbReference type="PANTHER" id="PTHR31145:SF6">
    <property type="entry name" value="INTEGRAL MEMBRANE PROTEIN (AFU_ORTHOLOGUE AFUA_7G01610)"/>
    <property type="match status" value="1"/>
</dbReference>
<name>A0A409VQM7_9AGAR</name>
<feature type="transmembrane region" description="Helical" evidence="2">
    <location>
        <begin position="611"/>
        <end position="630"/>
    </location>
</feature>
<evidence type="ECO:0000313" key="6">
    <source>
        <dbReference type="Proteomes" id="UP000284706"/>
    </source>
</evidence>
<reference evidence="5 6" key="1">
    <citation type="journal article" date="2018" name="Evol. Lett.">
        <title>Horizontal gene cluster transfer increased hallucinogenic mushroom diversity.</title>
        <authorList>
            <person name="Reynolds H.T."/>
            <person name="Vijayakumar V."/>
            <person name="Gluck-Thaler E."/>
            <person name="Korotkin H.B."/>
            <person name="Matheny P.B."/>
            <person name="Slot J.C."/>
        </authorList>
    </citation>
    <scope>NUCLEOTIDE SEQUENCE [LARGE SCALE GENOMIC DNA]</scope>
    <source>
        <strain evidence="5 6">SRW20</strain>
    </source>
</reference>
<feature type="transmembrane region" description="Helical" evidence="2">
    <location>
        <begin position="187"/>
        <end position="209"/>
    </location>
</feature>
<comment type="caution">
    <text evidence="5">The sequence shown here is derived from an EMBL/GenBank/DDBJ whole genome shotgun (WGS) entry which is preliminary data.</text>
</comment>
<evidence type="ECO:0000256" key="3">
    <source>
        <dbReference type="SAM" id="SignalP"/>
    </source>
</evidence>
<feature type="transmembrane region" description="Helical" evidence="2">
    <location>
        <begin position="373"/>
        <end position="393"/>
    </location>
</feature>
<feature type="signal peptide" evidence="3">
    <location>
        <begin position="1"/>
        <end position="22"/>
    </location>
</feature>
<feature type="region of interest" description="Disordered" evidence="1">
    <location>
        <begin position="407"/>
        <end position="450"/>
    </location>
</feature>
<proteinExistence type="predicted"/>
<dbReference type="STRING" id="231916.A0A409VQM7"/>
<dbReference type="GO" id="GO:0055085">
    <property type="term" value="P:transmembrane transport"/>
    <property type="evidence" value="ECO:0007669"/>
    <property type="project" value="TreeGrafter"/>
</dbReference>
<organism evidence="5 6">
    <name type="scientific">Gymnopilus dilepis</name>
    <dbReference type="NCBI Taxonomy" id="231916"/>
    <lineage>
        <taxon>Eukaryota</taxon>
        <taxon>Fungi</taxon>
        <taxon>Dikarya</taxon>
        <taxon>Basidiomycota</taxon>
        <taxon>Agaricomycotina</taxon>
        <taxon>Agaricomycetes</taxon>
        <taxon>Agaricomycetidae</taxon>
        <taxon>Agaricales</taxon>
        <taxon>Agaricineae</taxon>
        <taxon>Hymenogastraceae</taxon>
        <taxon>Gymnopilus</taxon>
    </lineage>
</organism>
<feature type="region of interest" description="Disordered" evidence="1">
    <location>
        <begin position="835"/>
        <end position="906"/>
    </location>
</feature>
<feature type="compositionally biased region" description="Polar residues" evidence="1">
    <location>
        <begin position="1047"/>
        <end position="1058"/>
    </location>
</feature>
<gene>
    <name evidence="5" type="ORF">CVT26_003379</name>
</gene>
<feature type="transmembrane region" description="Helical" evidence="2">
    <location>
        <begin position="670"/>
        <end position="692"/>
    </location>
</feature>